<feature type="non-terminal residue" evidence="2">
    <location>
        <position position="1"/>
    </location>
</feature>
<protein>
    <submittedName>
        <fullName evidence="2">Uncharacterized protein</fullName>
    </submittedName>
</protein>
<feature type="compositionally biased region" description="Low complexity" evidence="1">
    <location>
        <begin position="38"/>
        <end position="48"/>
    </location>
</feature>
<proteinExistence type="predicted"/>
<gene>
    <name evidence="2" type="ORF">ABMA28_009552</name>
</gene>
<evidence type="ECO:0000313" key="3">
    <source>
        <dbReference type="Proteomes" id="UP001549921"/>
    </source>
</evidence>
<dbReference type="Proteomes" id="UP001549921">
    <property type="component" value="Unassembled WGS sequence"/>
</dbReference>
<comment type="caution">
    <text evidence="2">The sequence shown here is derived from an EMBL/GenBank/DDBJ whole genome shotgun (WGS) entry which is preliminary data.</text>
</comment>
<accession>A0ABD0SDQ2</accession>
<organism evidence="2 3">
    <name type="scientific">Loxostege sticticalis</name>
    <name type="common">Beet webworm moth</name>
    <dbReference type="NCBI Taxonomy" id="481309"/>
    <lineage>
        <taxon>Eukaryota</taxon>
        <taxon>Metazoa</taxon>
        <taxon>Ecdysozoa</taxon>
        <taxon>Arthropoda</taxon>
        <taxon>Hexapoda</taxon>
        <taxon>Insecta</taxon>
        <taxon>Pterygota</taxon>
        <taxon>Neoptera</taxon>
        <taxon>Endopterygota</taxon>
        <taxon>Lepidoptera</taxon>
        <taxon>Glossata</taxon>
        <taxon>Ditrysia</taxon>
        <taxon>Pyraloidea</taxon>
        <taxon>Crambidae</taxon>
        <taxon>Pyraustinae</taxon>
        <taxon>Loxostege</taxon>
    </lineage>
</organism>
<feature type="compositionally biased region" description="Polar residues" evidence="1">
    <location>
        <begin position="22"/>
        <end position="37"/>
    </location>
</feature>
<sequence>NTKNWSPDKRQEEKLQEPAAKSTETSQRAQPSTSQLPTETSTETNTGTCSAEKDTSEEMLSSTESTLPQLE</sequence>
<evidence type="ECO:0000313" key="2">
    <source>
        <dbReference type="EMBL" id="KAL0812175.1"/>
    </source>
</evidence>
<evidence type="ECO:0000256" key="1">
    <source>
        <dbReference type="SAM" id="MobiDB-lite"/>
    </source>
</evidence>
<feature type="non-terminal residue" evidence="2">
    <location>
        <position position="71"/>
    </location>
</feature>
<dbReference type="EMBL" id="JBEDNZ010000023">
    <property type="protein sequence ID" value="KAL0812175.1"/>
    <property type="molecule type" value="Genomic_DNA"/>
</dbReference>
<feature type="compositionally biased region" description="Low complexity" evidence="1">
    <location>
        <begin position="58"/>
        <end position="71"/>
    </location>
</feature>
<dbReference type="AlphaFoldDB" id="A0ABD0SDQ2"/>
<name>A0ABD0SDQ2_LOXSC</name>
<reference evidence="2 3" key="1">
    <citation type="submission" date="2024-06" db="EMBL/GenBank/DDBJ databases">
        <title>A chromosome-level genome assembly of beet webworm, Loxostege sticticalis.</title>
        <authorList>
            <person name="Zhang Y."/>
        </authorList>
    </citation>
    <scope>NUCLEOTIDE SEQUENCE [LARGE SCALE GENOMIC DNA]</scope>
    <source>
        <strain evidence="2">AQ028</strain>
        <tissue evidence="2">Male pupae</tissue>
    </source>
</reference>
<feature type="compositionally biased region" description="Basic and acidic residues" evidence="1">
    <location>
        <begin position="1"/>
        <end position="16"/>
    </location>
</feature>
<feature type="region of interest" description="Disordered" evidence="1">
    <location>
        <begin position="1"/>
        <end position="71"/>
    </location>
</feature>